<keyword evidence="2 5" id="KW-0489">Methyltransferase</keyword>
<dbReference type="SUPFAM" id="SSF55315">
    <property type="entry name" value="L30e-like"/>
    <property type="match status" value="1"/>
</dbReference>
<dbReference type="InterPro" id="IPR001537">
    <property type="entry name" value="SpoU_MeTrfase"/>
</dbReference>
<dbReference type="CDD" id="cd18095">
    <property type="entry name" value="SpoU-like_rRNA-MTase"/>
    <property type="match status" value="1"/>
</dbReference>
<comment type="similarity">
    <text evidence="1">Belongs to the class IV-like SAM-binding methyltransferase superfamily. RNA methyltransferase TrmH family.</text>
</comment>
<reference evidence="5 6" key="1">
    <citation type="journal article" date="2019" name="Int. J. Syst. Evol. Microbiol.">
        <title>The Global Catalogue of Microorganisms (GCM) 10K type strain sequencing project: providing services to taxonomists for standard genome sequencing and annotation.</title>
        <authorList>
            <consortium name="The Broad Institute Genomics Platform"/>
            <consortium name="The Broad Institute Genome Sequencing Center for Infectious Disease"/>
            <person name="Wu L."/>
            <person name="Ma J."/>
        </authorList>
    </citation>
    <scope>NUCLEOTIDE SEQUENCE [LARGE SCALE GENOMIC DNA]</scope>
    <source>
        <strain evidence="5 6">JCM 11896</strain>
    </source>
</reference>
<name>A0ABN1YAB3_9PSEU</name>
<protein>
    <submittedName>
        <fullName evidence="5">RNA methyltransferase</fullName>
    </submittedName>
</protein>
<evidence type="ECO:0000313" key="5">
    <source>
        <dbReference type="EMBL" id="GAA1402307.1"/>
    </source>
</evidence>
<dbReference type="Pfam" id="PF00588">
    <property type="entry name" value="SpoU_methylase"/>
    <property type="match status" value="1"/>
</dbReference>
<comment type="caution">
    <text evidence="5">The sequence shown here is derived from an EMBL/GenBank/DDBJ whole genome shotgun (WGS) entry which is preliminary data.</text>
</comment>
<dbReference type="InterPro" id="IPR029028">
    <property type="entry name" value="Alpha/beta_knot_MTases"/>
</dbReference>
<dbReference type="InterPro" id="IPR004441">
    <property type="entry name" value="rRNA_MeTrfase_TrmH"/>
</dbReference>
<evidence type="ECO:0000259" key="4">
    <source>
        <dbReference type="SMART" id="SM00967"/>
    </source>
</evidence>
<gene>
    <name evidence="5" type="ORF">GCM10009613_62040</name>
</gene>
<evidence type="ECO:0000256" key="1">
    <source>
        <dbReference type="ARBA" id="ARBA00007228"/>
    </source>
</evidence>
<keyword evidence="6" id="KW-1185">Reference proteome</keyword>
<dbReference type="GO" id="GO:0008168">
    <property type="term" value="F:methyltransferase activity"/>
    <property type="evidence" value="ECO:0007669"/>
    <property type="project" value="UniProtKB-KW"/>
</dbReference>
<dbReference type="InterPro" id="IPR029064">
    <property type="entry name" value="Ribosomal_eL30-like_sf"/>
</dbReference>
<dbReference type="SUPFAM" id="SSF75217">
    <property type="entry name" value="alpha/beta knot"/>
    <property type="match status" value="1"/>
</dbReference>
<dbReference type="PANTHER" id="PTHR46429">
    <property type="entry name" value="23S RRNA (GUANOSINE-2'-O-)-METHYLTRANSFERASE RLMB"/>
    <property type="match status" value="1"/>
</dbReference>
<dbReference type="Gene3D" id="3.40.1280.10">
    <property type="match status" value="1"/>
</dbReference>
<sequence>MVEILRARGTLAVVTDPAPPTPSESAAPAVSPKDRFITVYGRKPVLEALADDGLAVDKVILADSVRGGGEREITAAARRRGVPVQRASAQRVKVLAGNGRHDQGVLADVVAPRMAPLGVFLSDLGTRRPASVLVLDAVTNPSNVGMLLRSATAAGLDGVLLPRRGVPAIDPLVIKASAGVAFSAPVLRCATAAEGVDLMHGAGFSVFGLDAGGGSLLDADLPPRVALVLGNETDGLTDAVRERCDGILSLPMFGGVESLNVASAGAVAAYELLRRR</sequence>
<proteinExistence type="inferred from homology"/>
<dbReference type="InterPro" id="IPR013123">
    <property type="entry name" value="SpoU_subst-bd"/>
</dbReference>
<organism evidence="5 6">
    <name type="scientific">Pseudonocardia kongjuensis</name>
    <dbReference type="NCBI Taxonomy" id="102227"/>
    <lineage>
        <taxon>Bacteria</taxon>
        <taxon>Bacillati</taxon>
        <taxon>Actinomycetota</taxon>
        <taxon>Actinomycetes</taxon>
        <taxon>Pseudonocardiales</taxon>
        <taxon>Pseudonocardiaceae</taxon>
        <taxon>Pseudonocardia</taxon>
    </lineage>
</organism>
<dbReference type="Pfam" id="PF08032">
    <property type="entry name" value="SpoU_sub_bind"/>
    <property type="match status" value="1"/>
</dbReference>
<dbReference type="GO" id="GO:0032259">
    <property type="term" value="P:methylation"/>
    <property type="evidence" value="ECO:0007669"/>
    <property type="project" value="UniProtKB-KW"/>
</dbReference>
<dbReference type="Gene3D" id="3.30.1330.30">
    <property type="match status" value="1"/>
</dbReference>
<dbReference type="InterPro" id="IPR029026">
    <property type="entry name" value="tRNA_m1G_MTases_N"/>
</dbReference>
<dbReference type="EMBL" id="BAAAJK010000053">
    <property type="protein sequence ID" value="GAA1402307.1"/>
    <property type="molecule type" value="Genomic_DNA"/>
</dbReference>
<accession>A0ABN1YAB3</accession>
<keyword evidence="3" id="KW-0808">Transferase</keyword>
<dbReference type="SMART" id="SM00967">
    <property type="entry name" value="SpoU_sub_bind"/>
    <property type="match status" value="1"/>
</dbReference>
<dbReference type="Proteomes" id="UP001501414">
    <property type="component" value="Unassembled WGS sequence"/>
</dbReference>
<dbReference type="PANTHER" id="PTHR46429:SF1">
    <property type="entry name" value="23S RRNA (GUANOSINE-2'-O-)-METHYLTRANSFERASE RLMB"/>
    <property type="match status" value="1"/>
</dbReference>
<evidence type="ECO:0000256" key="2">
    <source>
        <dbReference type="ARBA" id="ARBA00022603"/>
    </source>
</evidence>
<dbReference type="RefSeq" id="WP_344029624.1">
    <property type="nucleotide sequence ID" value="NZ_BAAAJK010000053.1"/>
</dbReference>
<feature type="domain" description="RNA 2-O ribose methyltransferase substrate binding" evidence="4">
    <location>
        <begin position="38"/>
        <end position="115"/>
    </location>
</feature>
<evidence type="ECO:0000313" key="6">
    <source>
        <dbReference type="Proteomes" id="UP001501414"/>
    </source>
</evidence>
<evidence type="ECO:0000256" key="3">
    <source>
        <dbReference type="ARBA" id="ARBA00022679"/>
    </source>
</evidence>